<evidence type="ECO:0000313" key="1">
    <source>
        <dbReference type="EMBL" id="OOK73883.1"/>
    </source>
</evidence>
<dbReference type="AlphaFoldDB" id="A0A1V3X3J8"/>
<evidence type="ECO:0000313" key="2">
    <source>
        <dbReference type="Proteomes" id="UP000189229"/>
    </source>
</evidence>
<reference evidence="1 2" key="1">
    <citation type="submission" date="2017-02" db="EMBL/GenBank/DDBJ databases">
        <title>Complete genome sequences of Mycobacterium kansasii strains isolated from rhesus macaques.</title>
        <authorList>
            <person name="Panda A."/>
            <person name="Nagaraj S."/>
            <person name="Zhao X."/>
            <person name="Tettelin H."/>
            <person name="Detolla L.J."/>
        </authorList>
    </citation>
    <scope>NUCLEOTIDE SEQUENCE [LARGE SCALE GENOMIC DNA]</scope>
    <source>
        <strain evidence="1 2">11-3813</strain>
    </source>
</reference>
<organism evidence="1 2">
    <name type="scientific">Mycobacterium kansasii</name>
    <dbReference type="NCBI Taxonomy" id="1768"/>
    <lineage>
        <taxon>Bacteria</taxon>
        <taxon>Bacillati</taxon>
        <taxon>Actinomycetota</taxon>
        <taxon>Actinomycetes</taxon>
        <taxon>Mycobacteriales</taxon>
        <taxon>Mycobacteriaceae</taxon>
        <taxon>Mycobacterium</taxon>
    </lineage>
</organism>
<gene>
    <name evidence="1" type="ORF">BZL30_4858</name>
</gene>
<sequence length="37" mass="3774">MLAGRARASVVPAAACRFAARQPGANRHVAVAAVMEP</sequence>
<protein>
    <submittedName>
        <fullName evidence="1">Uncharacterized protein</fullName>
    </submittedName>
</protein>
<accession>A0A1V3X3J8</accession>
<dbReference type="EMBL" id="MVBM01000004">
    <property type="protein sequence ID" value="OOK73883.1"/>
    <property type="molecule type" value="Genomic_DNA"/>
</dbReference>
<comment type="caution">
    <text evidence="1">The sequence shown here is derived from an EMBL/GenBank/DDBJ whole genome shotgun (WGS) entry which is preliminary data.</text>
</comment>
<proteinExistence type="predicted"/>
<dbReference type="Proteomes" id="UP000189229">
    <property type="component" value="Unassembled WGS sequence"/>
</dbReference>
<name>A0A1V3X3J8_MYCKA</name>